<gene>
    <name evidence="9" type="ORF">FVD38_16440</name>
</gene>
<protein>
    <recommendedName>
        <fullName evidence="8">PilY1 beta-propeller domain-containing protein</fullName>
    </recommendedName>
</protein>
<proteinExistence type="inferred from homology"/>
<feature type="signal peptide" evidence="7">
    <location>
        <begin position="1"/>
        <end position="18"/>
    </location>
</feature>
<keyword evidence="7" id="KW-0732">Signal</keyword>
<accession>A0A5C7G3N5</accession>
<dbReference type="InterPro" id="IPR015943">
    <property type="entry name" value="WD40/YVTN_repeat-like_dom_sf"/>
</dbReference>
<dbReference type="GO" id="GO:0009289">
    <property type="term" value="C:pilus"/>
    <property type="evidence" value="ECO:0007669"/>
    <property type="project" value="UniProtKB-SubCell"/>
</dbReference>
<sequence>MKRLIALFALLFALPAWAGPTAIAQLPLMNISGSGTVQPNLMLLYDNSGSMNFNYTPDYVNLRSTCRLGNTMADNTTACVAGHPPYASADFNRQYYDPKVRYMPPMKSDGTYYGELNAGATNDWKSVPNDVFGVNRTDLLGNRNDTSTTNLVTGFPDLNWCVGRNNSCDYNRTGYTYPTNSRDYAQYFTANPYYYTINVAEYCLDATMTDCRAASASGGPPTDRYTVPARVRFCNATDLKYCQAKYVGDYIYPRFSGNSQASAWYGTITIGSSAGTQARTIESVSAVGVAGTDIITARAVSAENGTNTADKQVDLARALARSIVDKTGLANQFTACLMSPGTSGVPSCGSLGISLAGNNVVGVLPIVCPEGVVGKSIGDCTLVTDNSRAGTNLMVASGTGATALLRVGGTTNGSSNQVISNFSLNGVSLFARSLSLERGKSATWVADRIRNYINESVAGKGTIRAYVGGDANSTPICRAEPATTLCVVDSSGNADGKSVSYDGPTNNTVLFWSYLSLARVAAASDSMAITTTGLGSSVFVRTDIVPTRSIYPRYPNRSDCTGTFCTYAQEMTNFANWYGYYKTRNQMMKTAVGQAFGPINDKYNVGLVALSVAAEEGTMNPPKAFAGRDRTKWYADLYGMNTSGATPVRLALHAIGKMYANQAPYEEEGDDRVVKFACQQNFTFITTDGYWNGGAPSGIASNDNRDDPSRFCLQSKGCVDPRPQTVPSLADIALYWYNGGWDGTGKKPDIASLRLDLEGAVGAVPAAGGENNRLHMRTYALGLGVDGIMTYEPNYDVAPLPGGDLYKIISQEKKDCPWNGGNAWVWPNPETGIDSGSAAYQSRVDDLWHAAINGHGKYFSASDPLQVVEGLRSALANIEVKTGAAAAAATSTPNISQNDNDIFSATFTTVRWFGRLAKRSVDVATGEVSTTESWNTSDTLGAKVDASSDERRIYMRKPNGARANFLYAEMDLEKAWFDNKCNALSQCASMSAANRQIVNNGANIVNWLRGQQQHADDTVLRSYSRTTASESSGNSSLPIVLGDIASSKPAYLREPRRNFDRDGYSAYKIANARRAATVFAAANDGMLHAFNASSGEETWAYAPRITMQKLYQLASTTYGTNHIFSVDGSPEVADVKIGDTWKTVLVAGLNAGGRGYYALDVTNPDDPQPLWELCADSAVCSGIHHEPQIGYSFGNPQFGTIKDEANGEEKWVVFLTSGYNNIPGTDGVAGGDGKGYLFVVDIATGRILRKISTDVGSVGTPSGLAKITAITEDPNNDPLVTYVYGGDNTGKMWRFDFTVPGTTTRLLMGDAGVDKPFTTRPEVTACRVERPLLDEDGDEDESGKTVAGAQRVVVFGSGRLLDLIDVENTKRQSAYALKDSGATIGASGWPGTSMVKRQLARIEDEDAEEDQEDEDAVKKAVPYSISGNDVDLARQDGWYVDFDQNTGERVNLDPKVVAGTVNVVTNLPSSSTECSVGGTSIMYQLNVCTGRAASPDGVAGYPLAASAAVGFIVVRLPSGALKTITTTADGSMVTGRFPPSETTEAHRAGWRRVRD</sequence>
<dbReference type="EMBL" id="VPFD01000017">
    <property type="protein sequence ID" value="TXF98522.1"/>
    <property type="molecule type" value="Genomic_DNA"/>
</dbReference>
<keyword evidence="5" id="KW-0106">Calcium</keyword>
<evidence type="ECO:0000259" key="8">
    <source>
        <dbReference type="Pfam" id="PF05567"/>
    </source>
</evidence>
<comment type="similarity">
    <text evidence="2">Belongs to the PilY1 family.</text>
</comment>
<evidence type="ECO:0000313" key="9">
    <source>
        <dbReference type="EMBL" id="TXF98522.1"/>
    </source>
</evidence>
<dbReference type="GO" id="GO:0046872">
    <property type="term" value="F:metal ion binding"/>
    <property type="evidence" value="ECO:0007669"/>
    <property type="project" value="UniProtKB-KW"/>
</dbReference>
<evidence type="ECO:0000256" key="7">
    <source>
        <dbReference type="SAM" id="SignalP"/>
    </source>
</evidence>
<evidence type="ECO:0000256" key="6">
    <source>
        <dbReference type="ARBA" id="ARBA00023263"/>
    </source>
</evidence>
<dbReference type="SUPFAM" id="SSF50998">
    <property type="entry name" value="Quinoprotein alcohol dehydrogenase-like"/>
    <property type="match status" value="1"/>
</dbReference>
<organism evidence="9 10">
    <name type="scientific">Massilia arenae</name>
    <dbReference type="NCBI Taxonomy" id="2603288"/>
    <lineage>
        <taxon>Bacteria</taxon>
        <taxon>Pseudomonadati</taxon>
        <taxon>Pseudomonadota</taxon>
        <taxon>Betaproteobacteria</taxon>
        <taxon>Burkholderiales</taxon>
        <taxon>Oxalobacteraceae</taxon>
        <taxon>Telluria group</taxon>
        <taxon>Massilia</taxon>
    </lineage>
</organism>
<dbReference type="InterPro" id="IPR018391">
    <property type="entry name" value="PQQ_b-propeller_rpt"/>
</dbReference>
<comment type="subcellular location">
    <subcellularLocation>
        <location evidence="1">Fimbrium</location>
    </subcellularLocation>
</comment>
<dbReference type="RefSeq" id="WP_147935813.1">
    <property type="nucleotide sequence ID" value="NZ_VPFD01000017.1"/>
</dbReference>
<feature type="chain" id="PRO_5022885187" description="PilY1 beta-propeller domain-containing protein" evidence="7">
    <location>
        <begin position="19"/>
        <end position="1555"/>
    </location>
</feature>
<dbReference type="SMART" id="SM00564">
    <property type="entry name" value="PQQ"/>
    <property type="match status" value="2"/>
</dbReference>
<keyword evidence="4" id="KW-0479">Metal-binding</keyword>
<keyword evidence="3" id="KW-1029">Fimbrium biogenesis</keyword>
<dbReference type="Pfam" id="PF05567">
    <property type="entry name" value="T4P_PilY1"/>
    <property type="match status" value="1"/>
</dbReference>
<evidence type="ECO:0000256" key="2">
    <source>
        <dbReference type="ARBA" id="ARBA00008387"/>
    </source>
</evidence>
<evidence type="ECO:0000256" key="4">
    <source>
        <dbReference type="ARBA" id="ARBA00022723"/>
    </source>
</evidence>
<evidence type="ECO:0000256" key="1">
    <source>
        <dbReference type="ARBA" id="ARBA00004561"/>
    </source>
</evidence>
<dbReference type="InterPro" id="IPR011047">
    <property type="entry name" value="Quinoprotein_ADH-like_sf"/>
</dbReference>
<evidence type="ECO:0000313" key="10">
    <source>
        <dbReference type="Proteomes" id="UP000321413"/>
    </source>
</evidence>
<feature type="domain" description="PilY1 beta-propeller" evidence="8">
    <location>
        <begin position="1051"/>
        <end position="1380"/>
    </location>
</feature>
<comment type="caution">
    <text evidence="9">The sequence shown here is derived from an EMBL/GenBank/DDBJ whole genome shotgun (WGS) entry which is preliminary data.</text>
</comment>
<keyword evidence="6" id="KW-0281">Fimbrium</keyword>
<keyword evidence="10" id="KW-1185">Reference proteome</keyword>
<reference evidence="9 10" key="1">
    <citation type="submission" date="2019-08" db="EMBL/GenBank/DDBJ databases">
        <title>Massilia golmudensis sp. nov., isolated from sand in the Qinghai-Tibetan Plateau.</title>
        <authorList>
            <person name="Zhang B."/>
        </authorList>
    </citation>
    <scope>NUCLEOTIDE SEQUENCE [LARGE SCALE GENOMIC DNA]</scope>
    <source>
        <strain evidence="9 10">GEM5</strain>
    </source>
</reference>
<evidence type="ECO:0000256" key="3">
    <source>
        <dbReference type="ARBA" id="ARBA00022558"/>
    </source>
</evidence>
<evidence type="ECO:0000256" key="5">
    <source>
        <dbReference type="ARBA" id="ARBA00022837"/>
    </source>
</evidence>
<dbReference type="InterPro" id="IPR008707">
    <property type="entry name" value="B-propeller_PilY1"/>
</dbReference>
<dbReference type="Gene3D" id="2.130.10.10">
    <property type="entry name" value="YVTN repeat-like/Quinoprotein amine dehydrogenase"/>
    <property type="match status" value="1"/>
</dbReference>
<name>A0A5C7G3N5_9BURK</name>
<dbReference type="Proteomes" id="UP000321413">
    <property type="component" value="Unassembled WGS sequence"/>
</dbReference>